<name>A0ACC2WYF6_9TREE</name>
<keyword evidence="2" id="KW-1185">Reference proteome</keyword>
<dbReference type="EMBL" id="JASBWU010000014">
    <property type="protein sequence ID" value="KAJ9116406.1"/>
    <property type="molecule type" value="Genomic_DNA"/>
</dbReference>
<gene>
    <name evidence="1" type="ORF">QFC22_004848</name>
</gene>
<proteinExistence type="predicted"/>
<evidence type="ECO:0000313" key="1">
    <source>
        <dbReference type="EMBL" id="KAJ9116406.1"/>
    </source>
</evidence>
<sequence>MVGVGTAINDDPRLNVRLLSDSEHHKTPQPIILDPNLRLPTNARMLTILRDPAVKWKKAPWLVCRDADADDEFAERRDALVRAGARVIPVPMTGGASSFFSTSLDIAEPHFDTARPVGRIQLPALPALLKDLGIRSLMVEGGAEIIQQFLQAEKVVDIGSPSTGADSPLESGTGQSRRRRPLADLLVVTVAPVLVPGGYSVLPSSSETQSLPTTTQIVRFLPLRLTARLGPQGMC</sequence>
<evidence type="ECO:0000313" key="2">
    <source>
        <dbReference type="Proteomes" id="UP001243375"/>
    </source>
</evidence>
<dbReference type="Proteomes" id="UP001243375">
    <property type="component" value="Unassembled WGS sequence"/>
</dbReference>
<reference evidence="1" key="1">
    <citation type="submission" date="2023-04" db="EMBL/GenBank/DDBJ databases">
        <title>Draft Genome sequencing of Naganishia species isolated from polar environments using Oxford Nanopore Technology.</title>
        <authorList>
            <person name="Leo P."/>
            <person name="Venkateswaran K."/>
        </authorList>
    </citation>
    <scope>NUCLEOTIDE SEQUENCE</scope>
    <source>
        <strain evidence="1">MNA-CCFEE 5425</strain>
    </source>
</reference>
<protein>
    <submittedName>
        <fullName evidence="1">Uncharacterized protein</fullName>
    </submittedName>
</protein>
<organism evidence="1 2">
    <name type="scientific">Naganishia vaughanmartiniae</name>
    <dbReference type="NCBI Taxonomy" id="1424756"/>
    <lineage>
        <taxon>Eukaryota</taxon>
        <taxon>Fungi</taxon>
        <taxon>Dikarya</taxon>
        <taxon>Basidiomycota</taxon>
        <taxon>Agaricomycotina</taxon>
        <taxon>Tremellomycetes</taxon>
        <taxon>Filobasidiales</taxon>
        <taxon>Filobasidiaceae</taxon>
        <taxon>Naganishia</taxon>
    </lineage>
</organism>
<accession>A0ACC2WYF6</accession>
<comment type="caution">
    <text evidence="1">The sequence shown here is derived from an EMBL/GenBank/DDBJ whole genome shotgun (WGS) entry which is preliminary data.</text>
</comment>